<evidence type="ECO:0000256" key="5">
    <source>
        <dbReference type="ARBA" id="ARBA00043884"/>
    </source>
</evidence>
<dbReference type="InterPro" id="IPR006131">
    <property type="entry name" value="Asp_carbamoyltransf_Asp/Orn-bd"/>
</dbReference>
<dbReference type="HAMAP" id="MF_00001">
    <property type="entry name" value="Asp_carb_tr"/>
    <property type="match status" value="1"/>
</dbReference>
<dbReference type="GO" id="GO:0004070">
    <property type="term" value="F:aspartate carbamoyltransferase activity"/>
    <property type="evidence" value="ECO:0007669"/>
    <property type="project" value="UniProtKB-UniRule"/>
</dbReference>
<dbReference type="KEGG" id="xbc:ELE36_16020"/>
<dbReference type="Pfam" id="PF02729">
    <property type="entry name" value="OTCace_N"/>
    <property type="match status" value="1"/>
</dbReference>
<feature type="binding site" evidence="7">
    <location>
        <position position="115"/>
    </location>
    <ligand>
        <name>carbamoyl phosphate</name>
        <dbReference type="ChEBI" id="CHEBI:58228"/>
    </ligand>
</feature>
<reference evidence="10 11" key="1">
    <citation type="submission" date="2019-01" db="EMBL/GenBank/DDBJ databases">
        <title>Pseudolysobacter antarctica gen. nov., sp. nov., isolated from Fildes Peninsula, Antarctica.</title>
        <authorList>
            <person name="Wei Z."/>
            <person name="Peng F."/>
        </authorList>
    </citation>
    <scope>NUCLEOTIDE SEQUENCE [LARGE SCALE GENOMIC DNA]</scope>
    <source>
        <strain evidence="10 11">AQ6-296</strain>
    </source>
</reference>
<dbReference type="EC" id="2.1.3.2" evidence="7"/>
<feature type="binding site" evidence="7">
    <location>
        <position position="65"/>
    </location>
    <ligand>
        <name>carbamoyl phosphate</name>
        <dbReference type="ChEBI" id="CHEBI:58228"/>
    </ligand>
</feature>
<dbReference type="SUPFAM" id="SSF53671">
    <property type="entry name" value="Aspartate/ornithine carbamoyltransferase"/>
    <property type="match status" value="1"/>
</dbReference>
<dbReference type="AlphaFoldDB" id="A0A411HMN3"/>
<dbReference type="PROSITE" id="PS00097">
    <property type="entry name" value="CARBAMOYLTRANSFERASE"/>
    <property type="match status" value="1"/>
</dbReference>
<dbReference type="InterPro" id="IPR036901">
    <property type="entry name" value="Asp/Orn_carbamoylTrfase_sf"/>
</dbReference>
<feature type="binding site" evidence="7">
    <location>
        <position position="275"/>
    </location>
    <ligand>
        <name>carbamoyl phosphate</name>
        <dbReference type="ChEBI" id="CHEBI:58228"/>
    </ligand>
</feature>
<keyword evidence="4 7" id="KW-0665">Pyrimidine biosynthesis</keyword>
<accession>A0A411HMN3</accession>
<evidence type="ECO:0000256" key="4">
    <source>
        <dbReference type="ARBA" id="ARBA00022975"/>
    </source>
</evidence>
<evidence type="ECO:0000259" key="8">
    <source>
        <dbReference type="Pfam" id="PF00185"/>
    </source>
</evidence>
<evidence type="ECO:0000313" key="11">
    <source>
        <dbReference type="Proteomes" id="UP000291562"/>
    </source>
</evidence>
<dbReference type="Proteomes" id="UP000291562">
    <property type="component" value="Chromosome"/>
</dbReference>
<dbReference type="GO" id="GO:0005829">
    <property type="term" value="C:cytosol"/>
    <property type="evidence" value="ECO:0007669"/>
    <property type="project" value="TreeGrafter"/>
</dbReference>
<evidence type="ECO:0000259" key="9">
    <source>
        <dbReference type="Pfam" id="PF02729"/>
    </source>
</evidence>
<evidence type="ECO:0000256" key="6">
    <source>
        <dbReference type="ARBA" id="ARBA00048859"/>
    </source>
</evidence>
<feature type="domain" description="Aspartate/ornithine carbamoyltransferase carbamoyl-P binding" evidence="9">
    <location>
        <begin position="13"/>
        <end position="156"/>
    </location>
</feature>
<evidence type="ECO:0000256" key="1">
    <source>
        <dbReference type="ARBA" id="ARBA00004852"/>
    </source>
</evidence>
<organism evidence="10 11">
    <name type="scientific">Pseudolysobacter antarcticus</name>
    <dbReference type="NCBI Taxonomy" id="2511995"/>
    <lineage>
        <taxon>Bacteria</taxon>
        <taxon>Pseudomonadati</taxon>
        <taxon>Pseudomonadota</taxon>
        <taxon>Gammaproteobacteria</taxon>
        <taxon>Lysobacterales</taxon>
        <taxon>Rhodanobacteraceae</taxon>
        <taxon>Pseudolysobacter</taxon>
    </lineage>
</organism>
<feature type="binding site" evidence="7">
    <location>
        <position position="145"/>
    </location>
    <ligand>
        <name>carbamoyl phosphate</name>
        <dbReference type="ChEBI" id="CHEBI:58228"/>
    </ligand>
</feature>
<comment type="subunit">
    <text evidence="7">Heterododecamer (2C3:3R2) of six catalytic PyrB chains organized as two trimers (C3), and six regulatory PyrI chains organized as three dimers (R2).</text>
</comment>
<feature type="binding site" evidence="7">
    <location>
        <position position="148"/>
    </location>
    <ligand>
        <name>carbamoyl phosphate</name>
        <dbReference type="ChEBI" id="CHEBI:58228"/>
    </ligand>
</feature>
<dbReference type="NCBIfam" id="TIGR00670">
    <property type="entry name" value="asp_carb_tr"/>
    <property type="match status" value="1"/>
</dbReference>
<dbReference type="PANTHER" id="PTHR45753">
    <property type="entry name" value="ORNITHINE CARBAMOYLTRANSFERASE, MITOCHONDRIAL"/>
    <property type="match status" value="1"/>
</dbReference>
<dbReference type="EMBL" id="CP035704">
    <property type="protein sequence ID" value="QBB71738.1"/>
    <property type="molecule type" value="Genomic_DNA"/>
</dbReference>
<dbReference type="InterPro" id="IPR006130">
    <property type="entry name" value="Asp/Orn_carbamoylTrfase"/>
</dbReference>
<dbReference type="RefSeq" id="WP_129835034.1">
    <property type="nucleotide sequence ID" value="NZ_CP035704.1"/>
</dbReference>
<comment type="catalytic activity">
    <reaction evidence="6 7">
        <text>carbamoyl phosphate + L-aspartate = N-carbamoyl-L-aspartate + phosphate + H(+)</text>
        <dbReference type="Rhea" id="RHEA:20013"/>
        <dbReference type="ChEBI" id="CHEBI:15378"/>
        <dbReference type="ChEBI" id="CHEBI:29991"/>
        <dbReference type="ChEBI" id="CHEBI:32814"/>
        <dbReference type="ChEBI" id="CHEBI:43474"/>
        <dbReference type="ChEBI" id="CHEBI:58228"/>
        <dbReference type="EC" id="2.1.3.2"/>
    </reaction>
</comment>
<feature type="domain" description="Aspartate/ornithine carbamoyltransferase Asp/Orn-binding" evidence="8">
    <location>
        <begin position="165"/>
        <end position="310"/>
    </location>
</feature>
<dbReference type="OrthoDB" id="9774690at2"/>
<feature type="binding site" evidence="7">
    <location>
        <position position="66"/>
    </location>
    <ligand>
        <name>carbamoyl phosphate</name>
        <dbReference type="ChEBI" id="CHEBI:58228"/>
    </ligand>
</feature>
<feature type="binding site" evidence="7">
    <location>
        <position position="178"/>
    </location>
    <ligand>
        <name>L-aspartate</name>
        <dbReference type="ChEBI" id="CHEBI:29991"/>
    </ligand>
</feature>
<protein>
    <recommendedName>
        <fullName evidence="7">Aspartate carbamoyltransferase</fullName>
        <ecNumber evidence="7">2.1.3.2</ecNumber>
    </recommendedName>
    <alternativeName>
        <fullName evidence="7">Aspartate transcarbamylase</fullName>
        <shortName evidence="7">ATCase</shortName>
    </alternativeName>
</protein>
<proteinExistence type="inferred from homology"/>
<dbReference type="GO" id="GO:0016597">
    <property type="term" value="F:amino acid binding"/>
    <property type="evidence" value="ECO:0007669"/>
    <property type="project" value="InterPro"/>
</dbReference>
<keyword evidence="3 7" id="KW-0808">Transferase</keyword>
<gene>
    <name evidence="7" type="primary">pyrB</name>
    <name evidence="10" type="ORF">ELE36_16020</name>
</gene>
<evidence type="ECO:0000256" key="7">
    <source>
        <dbReference type="HAMAP-Rule" id="MF_00001"/>
    </source>
</evidence>
<dbReference type="NCBIfam" id="NF002032">
    <property type="entry name" value="PRK00856.1"/>
    <property type="match status" value="1"/>
</dbReference>
<sequence>MPQPQLDEHGRLRHLLTLEGLPRATLEHLLDRAEQLRALSHNGTRRLDLLNGRTVINLFFEPSTRTRTSFDLAAKRLGADVINFDIASSSTVKGETLLDTVHTLEAMHCDAFVVRHKESGTPEFIARHLRSNCAVLNAGDGNRAHPTQGLLDALTLLRHRADFSQLCVVICGDIRHSRVARSDVHALRTLGIGELRLCAPESLLPDAAEMPGCLLFSDFDAALRGADAVIMLRLQKERMEGALIPSEAEYFRRFGLSSERLAQAAPDCLVMHPGPINRDVEIAADVADGPRSLILEQVGNGVFIRMAVLQELLGK</sequence>
<dbReference type="InterPro" id="IPR002082">
    <property type="entry name" value="Asp_carbamoyltransf"/>
</dbReference>
<dbReference type="PRINTS" id="PR00100">
    <property type="entry name" value="AOTCASE"/>
</dbReference>
<comment type="similarity">
    <text evidence="2 7">Belongs to the aspartate/ornithine carbamoyltransferase superfamily. ATCase family.</text>
</comment>
<feature type="binding site" evidence="7">
    <location>
        <position position="233"/>
    </location>
    <ligand>
        <name>L-aspartate</name>
        <dbReference type="ChEBI" id="CHEBI:29991"/>
    </ligand>
</feature>
<comment type="function">
    <text evidence="5 7">Catalyzes the condensation of carbamoyl phosphate and aspartate to form carbamoyl aspartate and inorganic phosphate, the committed step in the de novo pyrimidine nucleotide biosynthesis pathway.</text>
</comment>
<comment type="pathway">
    <text evidence="1 7">Pyrimidine metabolism; UMP biosynthesis via de novo pathway; (S)-dihydroorotate from bicarbonate: step 2/3.</text>
</comment>
<dbReference type="PRINTS" id="PR00101">
    <property type="entry name" value="ATCASE"/>
</dbReference>
<dbReference type="GO" id="GO:0006520">
    <property type="term" value="P:amino acid metabolic process"/>
    <property type="evidence" value="ECO:0007669"/>
    <property type="project" value="InterPro"/>
</dbReference>
<dbReference type="PANTHER" id="PTHR45753:SF6">
    <property type="entry name" value="ASPARTATE CARBAMOYLTRANSFERASE"/>
    <property type="match status" value="1"/>
</dbReference>
<keyword evidence="11" id="KW-1185">Reference proteome</keyword>
<dbReference type="Gene3D" id="3.40.50.1370">
    <property type="entry name" value="Aspartate/ornithine carbamoyltransferase"/>
    <property type="match status" value="2"/>
</dbReference>
<evidence type="ECO:0000313" key="10">
    <source>
        <dbReference type="EMBL" id="QBB71738.1"/>
    </source>
</evidence>
<dbReference type="UniPathway" id="UPA00070">
    <property type="reaction ID" value="UER00116"/>
</dbReference>
<feature type="binding site" evidence="7">
    <location>
        <position position="93"/>
    </location>
    <ligand>
        <name>L-aspartate</name>
        <dbReference type="ChEBI" id="CHEBI:29991"/>
    </ligand>
</feature>
<evidence type="ECO:0000256" key="2">
    <source>
        <dbReference type="ARBA" id="ARBA00008896"/>
    </source>
</evidence>
<dbReference type="InterPro" id="IPR006132">
    <property type="entry name" value="Asp/Orn_carbamoyltranf_P-bd"/>
</dbReference>
<feature type="binding site" evidence="7">
    <location>
        <position position="274"/>
    </location>
    <ligand>
        <name>carbamoyl phosphate</name>
        <dbReference type="ChEBI" id="CHEBI:58228"/>
    </ligand>
</feature>
<dbReference type="Pfam" id="PF00185">
    <property type="entry name" value="OTCace"/>
    <property type="match status" value="1"/>
</dbReference>
<dbReference type="GO" id="GO:0006207">
    <property type="term" value="P:'de novo' pyrimidine nucleobase biosynthetic process"/>
    <property type="evidence" value="ECO:0007669"/>
    <property type="project" value="InterPro"/>
</dbReference>
<evidence type="ECO:0000256" key="3">
    <source>
        <dbReference type="ARBA" id="ARBA00022679"/>
    </source>
</evidence>
<name>A0A411HMN3_9GAMM</name>
<dbReference type="GO" id="GO:0044205">
    <property type="term" value="P:'de novo' UMP biosynthetic process"/>
    <property type="evidence" value="ECO:0007669"/>
    <property type="project" value="UniProtKB-UniRule"/>
</dbReference>